<dbReference type="InterPro" id="IPR036291">
    <property type="entry name" value="NAD(P)-bd_dom_sf"/>
</dbReference>
<dbReference type="Proteomes" id="UP001553161">
    <property type="component" value="Unassembled WGS sequence"/>
</dbReference>
<dbReference type="RefSeq" id="WP_366193799.1">
    <property type="nucleotide sequence ID" value="NZ_JBFBVU010000019.1"/>
</dbReference>
<dbReference type="PANTHER" id="PTHR44196:SF3">
    <property type="entry name" value="SHORT CHAIN DEHYDROGENASE FAMILY PROTEIN"/>
    <property type="match status" value="1"/>
</dbReference>
<reference evidence="4 5" key="1">
    <citation type="submission" date="2024-07" db="EMBL/GenBank/DDBJ databases">
        <authorList>
            <person name="Kang M."/>
        </authorList>
    </citation>
    <scope>NUCLEOTIDE SEQUENCE [LARGE SCALE GENOMIC DNA]</scope>
    <source>
        <strain evidence="4 5">DFM31</strain>
    </source>
</reference>
<dbReference type="PANTHER" id="PTHR44196">
    <property type="entry name" value="DEHYDROGENASE/REDUCTASE SDR FAMILY MEMBER 7B"/>
    <property type="match status" value="1"/>
</dbReference>
<evidence type="ECO:0000313" key="5">
    <source>
        <dbReference type="Proteomes" id="UP001553161"/>
    </source>
</evidence>
<accession>A0ABV3L8Q3</accession>
<evidence type="ECO:0000313" key="4">
    <source>
        <dbReference type="EMBL" id="MEV8467888.1"/>
    </source>
</evidence>
<dbReference type="InterPro" id="IPR057326">
    <property type="entry name" value="KR_dom"/>
</dbReference>
<proteinExistence type="inferred from homology"/>
<dbReference type="EMBL" id="JBFBVU010000019">
    <property type="protein sequence ID" value="MEV8467888.1"/>
    <property type="molecule type" value="Genomic_DNA"/>
</dbReference>
<gene>
    <name evidence="4" type="ORF">AB0T83_14005</name>
</gene>
<name>A0ABV3L8Q3_9RHOB</name>
<feature type="domain" description="Ketoreductase" evidence="3">
    <location>
        <begin position="8"/>
        <end position="185"/>
    </location>
</feature>
<comment type="similarity">
    <text evidence="1">Belongs to the short-chain dehydrogenases/reductases (SDR) family.</text>
</comment>
<evidence type="ECO:0000256" key="1">
    <source>
        <dbReference type="ARBA" id="ARBA00006484"/>
    </source>
</evidence>
<dbReference type="PRINTS" id="PR00081">
    <property type="entry name" value="GDHRDH"/>
</dbReference>
<sequence>MTRDWTGKRYWLVGASDGLGKALAQRMSAEGAELVLSARSKDVLVELADSLPGPARTVPMDVTDAGSVAQAMAEVGKIDGLVYLAATYWPMAATDWDTDRALTMTDTNYTGALRVVGAVLPQFLDRDDGHIVLTSSLSAYRGLPGAIGYGPSKAAVMSLAESLYLDLARTGIAVQLMNPGFIRTRLTDKNQFHMPFRMEPEDAAARMLRHMGRKRFSANFPSGFSLVFRLSRFLPDGLYKRLFAAKT</sequence>
<keyword evidence="2" id="KW-0560">Oxidoreductase</keyword>
<organism evidence="4 5">
    <name type="scientific">Meridianimarinicoccus marinus</name>
    <dbReference type="NCBI Taxonomy" id="3231483"/>
    <lineage>
        <taxon>Bacteria</taxon>
        <taxon>Pseudomonadati</taxon>
        <taxon>Pseudomonadota</taxon>
        <taxon>Alphaproteobacteria</taxon>
        <taxon>Rhodobacterales</taxon>
        <taxon>Paracoccaceae</taxon>
        <taxon>Meridianimarinicoccus</taxon>
    </lineage>
</organism>
<keyword evidence="5" id="KW-1185">Reference proteome</keyword>
<comment type="caution">
    <text evidence="4">The sequence shown here is derived from an EMBL/GenBank/DDBJ whole genome shotgun (WGS) entry which is preliminary data.</text>
</comment>
<dbReference type="InterPro" id="IPR002347">
    <property type="entry name" value="SDR_fam"/>
</dbReference>
<dbReference type="Pfam" id="PF00106">
    <property type="entry name" value="adh_short"/>
    <property type="match status" value="1"/>
</dbReference>
<dbReference type="SMART" id="SM00822">
    <property type="entry name" value="PKS_KR"/>
    <property type="match status" value="1"/>
</dbReference>
<evidence type="ECO:0000259" key="3">
    <source>
        <dbReference type="SMART" id="SM00822"/>
    </source>
</evidence>
<evidence type="ECO:0000256" key="2">
    <source>
        <dbReference type="ARBA" id="ARBA00023002"/>
    </source>
</evidence>
<dbReference type="Gene3D" id="3.40.50.720">
    <property type="entry name" value="NAD(P)-binding Rossmann-like Domain"/>
    <property type="match status" value="1"/>
</dbReference>
<protein>
    <submittedName>
        <fullName evidence="4">SDR family NAD(P)-dependent oxidoreductase</fullName>
    </submittedName>
</protein>
<dbReference type="SUPFAM" id="SSF51735">
    <property type="entry name" value="NAD(P)-binding Rossmann-fold domains"/>
    <property type="match status" value="1"/>
</dbReference>